<dbReference type="Proteomes" id="UP000431462">
    <property type="component" value="Unassembled WGS sequence"/>
</dbReference>
<dbReference type="RefSeq" id="WP_069184445.1">
    <property type="nucleotide sequence ID" value="NZ_LXRF01000015.1"/>
</dbReference>
<proteinExistence type="inferred from homology"/>
<feature type="signal peptide" evidence="5">
    <location>
        <begin position="1"/>
        <end position="21"/>
    </location>
</feature>
<dbReference type="AlphaFoldDB" id="A0A1E3C7K5"/>
<evidence type="ECO:0000313" key="7">
    <source>
        <dbReference type="Proteomes" id="UP000431462"/>
    </source>
</evidence>
<dbReference type="InterPro" id="IPR006060">
    <property type="entry name" value="Maltose/Cyclodextrin-bd"/>
</dbReference>
<dbReference type="PRINTS" id="PR00181">
    <property type="entry name" value="MALTOSEBP"/>
</dbReference>
<dbReference type="GO" id="GO:0015768">
    <property type="term" value="P:maltose transport"/>
    <property type="evidence" value="ECO:0007669"/>
    <property type="project" value="TreeGrafter"/>
</dbReference>
<comment type="subcellular location">
    <subcellularLocation>
        <location evidence="5">Periplasm</location>
    </subcellularLocation>
</comment>
<name>A0A1E3C7K5_9GAMM</name>
<evidence type="ECO:0000256" key="4">
    <source>
        <dbReference type="ARBA" id="ARBA00022729"/>
    </source>
</evidence>
<dbReference type="GO" id="GO:0015144">
    <property type="term" value="F:carbohydrate transmembrane transporter activity"/>
    <property type="evidence" value="ECO:0007669"/>
    <property type="project" value="InterPro"/>
</dbReference>
<reference evidence="6 7" key="1">
    <citation type="submission" date="2019-06" db="EMBL/GenBank/DDBJ databases">
        <title>Enrichment of Autotrophic Halophilic Microorganisms from Red Sea Brine Pool Using Microbial Electrosynthesis System.</title>
        <authorList>
            <person name="Alqahtani M.F."/>
            <person name="Bajracharya S."/>
            <person name="Katuri K.P."/>
            <person name="Ali M."/>
            <person name="Saikaly P.E."/>
        </authorList>
    </citation>
    <scope>NUCLEOTIDE SEQUENCE [LARGE SCALE GENOMIC DNA]</scope>
    <source>
        <strain evidence="6">MES15</strain>
    </source>
</reference>
<dbReference type="GO" id="GO:0042956">
    <property type="term" value="P:maltodextrin transmembrane transport"/>
    <property type="evidence" value="ECO:0007669"/>
    <property type="project" value="TreeGrafter"/>
</dbReference>
<dbReference type="Pfam" id="PF01547">
    <property type="entry name" value="SBP_bac_1"/>
    <property type="match status" value="1"/>
</dbReference>
<accession>A0A1E3C7K5</accession>
<dbReference type="OrthoDB" id="9766758at2"/>
<dbReference type="SUPFAM" id="SSF53850">
    <property type="entry name" value="Periplasmic binding protein-like II"/>
    <property type="match status" value="1"/>
</dbReference>
<keyword evidence="4 5" id="KW-0732">Signal</keyword>
<keyword evidence="3 5" id="KW-0762">Sugar transport</keyword>
<dbReference type="PANTHER" id="PTHR30061:SF50">
    <property type="entry name" value="MALTOSE_MALTODEXTRIN-BINDING PERIPLASMIC PROTEIN"/>
    <property type="match status" value="1"/>
</dbReference>
<dbReference type="PANTHER" id="PTHR30061">
    <property type="entry name" value="MALTOSE-BINDING PERIPLASMIC PROTEIN"/>
    <property type="match status" value="1"/>
</dbReference>
<dbReference type="InterPro" id="IPR006059">
    <property type="entry name" value="SBP"/>
</dbReference>
<dbReference type="GO" id="GO:0055052">
    <property type="term" value="C:ATP-binding cassette (ABC) transporter complex, substrate-binding subunit-containing"/>
    <property type="evidence" value="ECO:0007669"/>
    <property type="project" value="TreeGrafter"/>
</dbReference>
<evidence type="ECO:0000256" key="1">
    <source>
        <dbReference type="ARBA" id="ARBA00008520"/>
    </source>
</evidence>
<evidence type="ECO:0000313" key="6">
    <source>
        <dbReference type="EMBL" id="MTI99816.1"/>
    </source>
</evidence>
<dbReference type="GO" id="GO:0042597">
    <property type="term" value="C:periplasmic space"/>
    <property type="evidence" value="ECO:0007669"/>
    <property type="project" value="UniProtKB-SubCell"/>
</dbReference>
<evidence type="ECO:0000256" key="3">
    <source>
        <dbReference type="ARBA" id="ARBA00022597"/>
    </source>
</evidence>
<comment type="similarity">
    <text evidence="1 5">Belongs to the bacterial solute-binding protein 1 family.</text>
</comment>
<keyword evidence="5" id="KW-0574">Periplasm</keyword>
<comment type="function">
    <text evidence="5">Part of the ABC transporter complex MalEFGK involved in maltose/maltodextrin import. Binds maltose and higher maltodextrins.</text>
</comment>
<sequence length="409" mass="44928">MIGKTLAALCCALLCSQTALAFERGELLIWINSDKGFNGLAEVGTRFEQETGVPVTVETPDDLTSQYDHYGYTAKAPDIVIWPHDRFGSWINEGHLTPIKPSDTFRESIAPFAWQAVSVGDRVYGYPIAMEVVSLLYNKDLVKQPPRTLDQVAELDRKLASKGVSAISWDYRNVYFSWPIFAGSGGYSFGAEGFVYDLSDVGVATDGAVNAVIGIRNLLKQGVLAAGADYGSMMEGFKAGEVAMIINGPWAWSELRGAGIDVGIADVPTTTGDPGRPFVGVLAAGISAVSTNQEVAREFLEEYLLTEQGLHSVNDDKPLGAVAHLDVVNTLREDPFIDHTFRSASRGEIMPNIPEMKRFWDLMTIRFTSMLEGEEPIRATLTEASTRLQRLDEMRGWTRRHYVTTEASN</sequence>
<comment type="caution">
    <text evidence="6">The sequence shown here is derived from an EMBL/GenBank/DDBJ whole genome shotgun (WGS) entry which is preliminary data.</text>
</comment>
<evidence type="ECO:0000256" key="2">
    <source>
        <dbReference type="ARBA" id="ARBA00022448"/>
    </source>
</evidence>
<dbReference type="EMBL" id="VENC01000012">
    <property type="protein sequence ID" value="MTI99816.1"/>
    <property type="molecule type" value="Genomic_DNA"/>
</dbReference>
<dbReference type="GO" id="GO:1901982">
    <property type="term" value="F:maltose binding"/>
    <property type="evidence" value="ECO:0007669"/>
    <property type="project" value="TreeGrafter"/>
</dbReference>
<feature type="chain" id="PRO_5044354164" description="Maltodextrin-binding protein" evidence="5">
    <location>
        <begin position="22"/>
        <end position="409"/>
    </location>
</feature>
<keyword evidence="2 5" id="KW-0813">Transport</keyword>
<evidence type="ECO:0000256" key="5">
    <source>
        <dbReference type="RuleBase" id="RU365005"/>
    </source>
</evidence>
<dbReference type="NCBIfam" id="NF007011">
    <property type="entry name" value="PRK09474.1"/>
    <property type="match status" value="1"/>
</dbReference>
<protein>
    <recommendedName>
        <fullName evidence="5">Maltodextrin-binding protein</fullName>
    </recommendedName>
</protein>
<organism evidence="6 7">
    <name type="scientific">Marinobacter adhaerens</name>
    <dbReference type="NCBI Taxonomy" id="1033846"/>
    <lineage>
        <taxon>Bacteria</taxon>
        <taxon>Pseudomonadati</taxon>
        <taxon>Pseudomonadota</taxon>
        <taxon>Gammaproteobacteria</taxon>
        <taxon>Pseudomonadales</taxon>
        <taxon>Marinobacteraceae</taxon>
        <taxon>Marinobacter</taxon>
    </lineage>
</organism>
<gene>
    <name evidence="6" type="primary">malE</name>
    <name evidence="6" type="ORF">FH752_14470</name>
</gene>
<dbReference type="Gene3D" id="3.40.190.10">
    <property type="entry name" value="Periplasmic binding protein-like II"/>
    <property type="match status" value="2"/>
</dbReference>